<accession>A0ABV4WEF4</accession>
<proteinExistence type="predicted"/>
<dbReference type="EMBL" id="JBHFNT010000020">
    <property type="protein sequence ID" value="MFB2833252.1"/>
    <property type="molecule type" value="Genomic_DNA"/>
</dbReference>
<keyword evidence="2" id="KW-1185">Reference proteome</keyword>
<gene>
    <name evidence="1" type="ORF">ACE1CA_01825</name>
</gene>
<evidence type="ECO:0008006" key="3">
    <source>
        <dbReference type="Google" id="ProtNLM"/>
    </source>
</evidence>
<evidence type="ECO:0000313" key="1">
    <source>
        <dbReference type="EMBL" id="MFB2833252.1"/>
    </source>
</evidence>
<dbReference type="Proteomes" id="UP001576780">
    <property type="component" value="Unassembled WGS sequence"/>
</dbReference>
<name>A0ABV4WEF4_9CYAN</name>
<protein>
    <recommendedName>
        <fullName evidence="3">MarR family transcriptional regulator</fullName>
    </recommendedName>
</protein>
<organism evidence="1 2">
    <name type="scientific">Floridaenema evergladense BLCC-F167</name>
    <dbReference type="NCBI Taxonomy" id="3153639"/>
    <lineage>
        <taxon>Bacteria</taxon>
        <taxon>Bacillati</taxon>
        <taxon>Cyanobacteriota</taxon>
        <taxon>Cyanophyceae</taxon>
        <taxon>Oscillatoriophycideae</taxon>
        <taxon>Aerosakkonematales</taxon>
        <taxon>Aerosakkonemataceae</taxon>
        <taxon>Floridanema</taxon>
        <taxon>Floridanema evergladense</taxon>
    </lineage>
</organism>
<sequence>MIEKAIEAHVANMHHLLGGLEQAERETLAQLLRKLLISFEK</sequence>
<evidence type="ECO:0000313" key="2">
    <source>
        <dbReference type="Proteomes" id="UP001576780"/>
    </source>
</evidence>
<reference evidence="1 2" key="1">
    <citation type="submission" date="2024-09" db="EMBL/GenBank/DDBJ databases">
        <title>Floridaenema gen nov. (Aerosakkonemataceae, Aerosakkonematales ord. nov., Cyanobacteria) from benthic tropical and subtropical fresh waters, with the description of four new species.</title>
        <authorList>
            <person name="Moretto J.A."/>
            <person name="Berthold D.E."/>
            <person name="Lefler F.W."/>
            <person name="Huang I.-S."/>
            <person name="Laughinghouse H. IV."/>
        </authorList>
    </citation>
    <scope>NUCLEOTIDE SEQUENCE [LARGE SCALE GENOMIC DNA]</scope>
    <source>
        <strain evidence="1 2">BLCC-F167</strain>
    </source>
</reference>
<comment type="caution">
    <text evidence="1">The sequence shown here is derived from an EMBL/GenBank/DDBJ whole genome shotgun (WGS) entry which is preliminary data.</text>
</comment>